<gene>
    <name evidence="1" type="ORF">ADEAN_000865400</name>
</gene>
<protein>
    <submittedName>
        <fullName evidence="1">Uncharacterized protein</fullName>
    </submittedName>
</protein>
<dbReference type="VEuPathDB" id="TriTrypDB:ADEAN_000865400"/>
<evidence type="ECO:0000313" key="1">
    <source>
        <dbReference type="EMBL" id="CAD2221123.1"/>
    </source>
</evidence>
<dbReference type="EMBL" id="LR877163">
    <property type="protein sequence ID" value="CAD2221123.1"/>
    <property type="molecule type" value="Genomic_DNA"/>
</dbReference>
<reference evidence="1 2" key="1">
    <citation type="submission" date="2020-08" db="EMBL/GenBank/DDBJ databases">
        <authorList>
            <person name="Newling K."/>
            <person name="Davey J."/>
            <person name="Forrester S."/>
        </authorList>
    </citation>
    <scope>NUCLEOTIDE SEQUENCE [LARGE SCALE GENOMIC DNA]</scope>
    <source>
        <strain evidence="2">Crithidia deanei Carvalho (ATCC PRA-265)</strain>
    </source>
</reference>
<dbReference type="Proteomes" id="UP000515908">
    <property type="component" value="Chromosome 19"/>
</dbReference>
<keyword evidence="2" id="KW-1185">Reference proteome</keyword>
<evidence type="ECO:0000313" key="2">
    <source>
        <dbReference type="Proteomes" id="UP000515908"/>
    </source>
</evidence>
<name>A0A7G2CRI0_9TRYP</name>
<organism evidence="1 2">
    <name type="scientific">Angomonas deanei</name>
    <dbReference type="NCBI Taxonomy" id="59799"/>
    <lineage>
        <taxon>Eukaryota</taxon>
        <taxon>Discoba</taxon>
        <taxon>Euglenozoa</taxon>
        <taxon>Kinetoplastea</taxon>
        <taxon>Metakinetoplastina</taxon>
        <taxon>Trypanosomatida</taxon>
        <taxon>Trypanosomatidae</taxon>
        <taxon>Strigomonadinae</taxon>
        <taxon>Angomonas</taxon>
    </lineage>
</organism>
<dbReference type="AlphaFoldDB" id="A0A7G2CRI0"/>
<sequence length="276" mass="28892">MARWFSSRICITSCIHPSVSLVFCGSARRAPRLDAVRFCGDAGVARVPGGTIGGRCAVRTGGATFSFRAVGTAETSLHTVLISTTSTSLSQCRGASSTFAPPPPRQQSCVVKWFALFASRFAVGTNSGTVRVVERPGRTVESDAIVLISSAASSSSASHRLAAVTSSPASGCVFAKSISGVKPEDAGGVIAASLLFSTFGGGEVTFPLTLLVRFKLFFFCRKRALLLSAGPLLSDLLNAVPSGAFFASHDGVLALFNRWKTFCFPVFAFRLAATAF</sequence>
<accession>A0A7G2CRI0</accession>
<proteinExistence type="predicted"/>